<sequence>MSISMQNTTRWQRETIGEPTNVQQDGDQSNISLARGGAIQGAAKTDALRLKVITVLYHGKRFDHNTITDTAEPDGQHK</sequence>
<keyword evidence="3" id="KW-1185">Reference proteome</keyword>
<evidence type="ECO:0000256" key="1">
    <source>
        <dbReference type="SAM" id="MobiDB-lite"/>
    </source>
</evidence>
<evidence type="ECO:0000313" key="2">
    <source>
        <dbReference type="EMBL" id="TRX90640.1"/>
    </source>
</evidence>
<reference evidence="3" key="1">
    <citation type="submission" date="2019-06" db="EMBL/GenBank/DDBJ databases">
        <title>Draft genome sequence of the griseofulvin-producing fungus Xylaria cubensis strain G536.</title>
        <authorList>
            <person name="Mead M.E."/>
            <person name="Raja H.A."/>
            <person name="Steenwyk J.L."/>
            <person name="Knowles S.L."/>
            <person name="Oberlies N.H."/>
            <person name="Rokas A."/>
        </authorList>
    </citation>
    <scope>NUCLEOTIDE SEQUENCE [LARGE SCALE GENOMIC DNA]</scope>
    <source>
        <strain evidence="3">G536</strain>
    </source>
</reference>
<organism evidence="2 3">
    <name type="scientific">Xylaria flabelliformis</name>
    <dbReference type="NCBI Taxonomy" id="2512241"/>
    <lineage>
        <taxon>Eukaryota</taxon>
        <taxon>Fungi</taxon>
        <taxon>Dikarya</taxon>
        <taxon>Ascomycota</taxon>
        <taxon>Pezizomycotina</taxon>
        <taxon>Sordariomycetes</taxon>
        <taxon>Xylariomycetidae</taxon>
        <taxon>Xylariales</taxon>
        <taxon>Xylariaceae</taxon>
        <taxon>Xylaria</taxon>
    </lineage>
</organism>
<name>A0A553HRS7_9PEZI</name>
<accession>A0A553HRS7</accession>
<proteinExistence type="predicted"/>
<gene>
    <name evidence="2" type="ORF">FHL15_008415</name>
</gene>
<feature type="compositionally biased region" description="Polar residues" evidence="1">
    <location>
        <begin position="18"/>
        <end position="29"/>
    </location>
</feature>
<protein>
    <submittedName>
        <fullName evidence="2">Uncharacterized protein</fullName>
    </submittedName>
</protein>
<dbReference type="AlphaFoldDB" id="A0A553HRS7"/>
<comment type="caution">
    <text evidence="2">The sequence shown here is derived from an EMBL/GenBank/DDBJ whole genome shotgun (WGS) entry which is preliminary data.</text>
</comment>
<feature type="compositionally biased region" description="Polar residues" evidence="1">
    <location>
        <begin position="1"/>
        <end position="10"/>
    </location>
</feature>
<dbReference type="EMBL" id="VFLP01000053">
    <property type="protein sequence ID" value="TRX90640.1"/>
    <property type="molecule type" value="Genomic_DNA"/>
</dbReference>
<dbReference type="Proteomes" id="UP000319160">
    <property type="component" value="Unassembled WGS sequence"/>
</dbReference>
<feature type="region of interest" description="Disordered" evidence="1">
    <location>
        <begin position="1"/>
        <end position="29"/>
    </location>
</feature>
<evidence type="ECO:0000313" key="3">
    <source>
        <dbReference type="Proteomes" id="UP000319160"/>
    </source>
</evidence>